<dbReference type="Pfam" id="PF24621">
    <property type="entry name" value="DHQS_C"/>
    <property type="match status" value="1"/>
</dbReference>
<name>A0A1F5IB65_9BACT</name>
<dbReference type="InterPro" id="IPR030963">
    <property type="entry name" value="DHQ_synth_fam"/>
</dbReference>
<comment type="cofactor">
    <cofactor evidence="1">
        <name>NAD(+)</name>
        <dbReference type="ChEBI" id="CHEBI:57540"/>
    </cofactor>
</comment>
<evidence type="ECO:0000313" key="10">
    <source>
        <dbReference type="Proteomes" id="UP000177300"/>
    </source>
</evidence>
<dbReference type="EMBL" id="MFBY01000026">
    <property type="protein sequence ID" value="OGE13647.1"/>
    <property type="molecule type" value="Genomic_DNA"/>
</dbReference>
<dbReference type="PIRSF" id="PIRSF001455">
    <property type="entry name" value="DHQ_synth"/>
    <property type="match status" value="1"/>
</dbReference>
<dbReference type="Gene3D" id="3.40.50.1970">
    <property type="match status" value="1"/>
</dbReference>
<evidence type="ECO:0000256" key="3">
    <source>
        <dbReference type="ARBA" id="ARBA00022723"/>
    </source>
</evidence>
<dbReference type="Pfam" id="PF01761">
    <property type="entry name" value="DHQ_synthase"/>
    <property type="match status" value="1"/>
</dbReference>
<evidence type="ECO:0000256" key="6">
    <source>
        <dbReference type="ARBA" id="ARBA00023285"/>
    </source>
</evidence>
<evidence type="ECO:0000256" key="4">
    <source>
        <dbReference type="ARBA" id="ARBA00023027"/>
    </source>
</evidence>
<keyword evidence="6" id="KW-0170">Cobalt</keyword>
<evidence type="ECO:0000256" key="1">
    <source>
        <dbReference type="ARBA" id="ARBA00001911"/>
    </source>
</evidence>
<evidence type="ECO:0000259" key="8">
    <source>
        <dbReference type="Pfam" id="PF24621"/>
    </source>
</evidence>
<comment type="caution">
    <text evidence="9">The sequence shown here is derived from an EMBL/GenBank/DDBJ whole genome shotgun (WGS) entry which is preliminary data.</text>
</comment>
<dbReference type="Proteomes" id="UP000177300">
    <property type="component" value="Unassembled WGS sequence"/>
</dbReference>
<organism evidence="9 10">
    <name type="scientific">Candidatus Curtissbacteria bacterium RIFCSPLOWO2_12_FULL_38_9</name>
    <dbReference type="NCBI Taxonomy" id="1797735"/>
    <lineage>
        <taxon>Bacteria</taxon>
        <taxon>Candidatus Curtissiibacteriota</taxon>
    </lineage>
</organism>
<dbReference type="SUPFAM" id="SSF56796">
    <property type="entry name" value="Dehydroquinate synthase-like"/>
    <property type="match status" value="1"/>
</dbReference>
<dbReference type="InterPro" id="IPR050071">
    <property type="entry name" value="Dehydroquinate_synthase"/>
</dbReference>
<dbReference type="InterPro" id="IPR056179">
    <property type="entry name" value="DHQS_C"/>
</dbReference>
<keyword evidence="5" id="KW-0456">Lyase</keyword>
<gene>
    <name evidence="9" type="ORF">A3G14_05025</name>
</gene>
<accession>A0A1F5IB65</accession>
<protein>
    <submittedName>
        <fullName evidence="9">Uncharacterized protein</fullName>
    </submittedName>
</protein>
<comment type="cofactor">
    <cofactor evidence="2">
        <name>Co(2+)</name>
        <dbReference type="ChEBI" id="CHEBI:48828"/>
    </cofactor>
</comment>
<dbReference type="GO" id="GO:0009073">
    <property type="term" value="P:aromatic amino acid family biosynthetic process"/>
    <property type="evidence" value="ECO:0007669"/>
    <property type="project" value="InterPro"/>
</dbReference>
<dbReference type="GO" id="GO:0046872">
    <property type="term" value="F:metal ion binding"/>
    <property type="evidence" value="ECO:0007669"/>
    <property type="project" value="UniProtKB-KW"/>
</dbReference>
<evidence type="ECO:0000259" key="7">
    <source>
        <dbReference type="Pfam" id="PF01761"/>
    </source>
</evidence>
<feature type="domain" description="3-dehydroquinate synthase C-terminal" evidence="8">
    <location>
        <begin position="166"/>
        <end position="310"/>
    </location>
</feature>
<dbReference type="PANTHER" id="PTHR43622">
    <property type="entry name" value="3-DEHYDROQUINATE SYNTHASE"/>
    <property type="match status" value="1"/>
</dbReference>
<feature type="domain" description="3-dehydroquinate synthase N-terminal" evidence="7">
    <location>
        <begin position="52"/>
        <end position="164"/>
    </location>
</feature>
<dbReference type="CDD" id="cd08195">
    <property type="entry name" value="DHQS"/>
    <property type="match status" value="1"/>
</dbReference>
<dbReference type="GO" id="GO:0003856">
    <property type="term" value="F:3-dehydroquinate synthase activity"/>
    <property type="evidence" value="ECO:0007669"/>
    <property type="project" value="TreeGrafter"/>
</dbReference>
<evidence type="ECO:0000256" key="2">
    <source>
        <dbReference type="ARBA" id="ARBA00001941"/>
    </source>
</evidence>
<dbReference type="Gene3D" id="1.20.1090.10">
    <property type="entry name" value="Dehydroquinate synthase-like - alpha domain"/>
    <property type="match status" value="1"/>
</dbReference>
<sequence length="348" mass="39613">MKNITIKSRSGSYKVIFTNDLKFLEKESKSFLLVDQTIFNLYKRYLKFNNIIYIKANESAKSLEFAKKIYLDLLSKNFTKKDQIIAIGGGITQDLAGFVASTIFRGVKWIYAPTTLLAQTDSCIGGKTSINLKGFKNIIGTIFPPEKVIISNAFLKTLDEDKIKSGIGELTKLLILGWKGKTHEKLITIINNYDKREFSLKTYIYEALIVKKSFIEKDELDQGVRNLLNYGHTLGHSLESVSNFKISHGIAIVYGMIFANILAKNRNLIKENISDFLNKRIFKALIPPQISVDFLNQHELLEIAKKDKKVVGNNLSFVLPKGNLEFVKVNDVTRYEFKTAFKQFTKII</sequence>
<evidence type="ECO:0000256" key="5">
    <source>
        <dbReference type="ARBA" id="ARBA00023239"/>
    </source>
</evidence>
<dbReference type="PANTHER" id="PTHR43622:SF1">
    <property type="entry name" value="3-DEHYDROQUINATE SYNTHASE"/>
    <property type="match status" value="1"/>
</dbReference>
<proteinExistence type="predicted"/>
<keyword evidence="4" id="KW-0520">NAD</keyword>
<reference evidence="9 10" key="1">
    <citation type="journal article" date="2016" name="Nat. Commun.">
        <title>Thousands of microbial genomes shed light on interconnected biogeochemical processes in an aquifer system.</title>
        <authorList>
            <person name="Anantharaman K."/>
            <person name="Brown C.T."/>
            <person name="Hug L.A."/>
            <person name="Sharon I."/>
            <person name="Castelle C.J."/>
            <person name="Probst A.J."/>
            <person name="Thomas B.C."/>
            <person name="Singh A."/>
            <person name="Wilkins M.J."/>
            <person name="Karaoz U."/>
            <person name="Brodie E.L."/>
            <person name="Williams K.H."/>
            <person name="Hubbard S.S."/>
            <person name="Banfield J.F."/>
        </authorList>
    </citation>
    <scope>NUCLEOTIDE SEQUENCE [LARGE SCALE GENOMIC DNA]</scope>
</reference>
<dbReference type="InterPro" id="IPR030960">
    <property type="entry name" value="DHQS/DOIS_N"/>
</dbReference>
<evidence type="ECO:0000313" key="9">
    <source>
        <dbReference type="EMBL" id="OGE13647.1"/>
    </source>
</evidence>
<keyword evidence="3" id="KW-0479">Metal-binding</keyword>
<dbReference type="AlphaFoldDB" id="A0A1F5IB65"/>